<organism evidence="2 3">
    <name type="scientific">Brachybacterium ginsengisoli</name>
    <dbReference type="NCBI Taxonomy" id="1331682"/>
    <lineage>
        <taxon>Bacteria</taxon>
        <taxon>Bacillati</taxon>
        <taxon>Actinomycetota</taxon>
        <taxon>Actinomycetes</taxon>
        <taxon>Micrococcales</taxon>
        <taxon>Dermabacteraceae</taxon>
        <taxon>Brachybacterium</taxon>
    </lineage>
</organism>
<dbReference type="Gene3D" id="2.130.10.10">
    <property type="entry name" value="YVTN repeat-like/Quinoprotein amine dehydrogenase"/>
    <property type="match status" value="1"/>
</dbReference>
<protein>
    <submittedName>
        <fullName evidence="2">Uncharacterized protein</fullName>
    </submittedName>
</protein>
<accession>A0A291GUG7</accession>
<sequence length="727" mass="78045">MNRQDQNPTPTPSRRNLLIAGAVLGGASVAGAVVVGTRRSADHDDEPVEATAPPATRPARPSVTWTERDPRLLESLKPSGAVRQVTRTHHDVFPSLKVREILPLAGTGDGVSSWVAATIIGTSHQLQIVAADESSPRIVLDVPLDPPAEILSMAWDQDREVLYLSAGGKLFHWRLAAPNNIEHVADVPGATSLYELLVDPDGAVWGGTFPTGTVFRYSPASREARAFTQFASDSDYVRRLSMDARGRMWIGTGALNPRIFTFHRTTPESRVEIPIPEPLDSGFITAIRAGTTKVRVTTDGHPDVFELDSQARTWDRSFREHGWVRTPPSELLEDDTYYMAQDGELFAHGASGRQHVTSISDSTPRAVHLRGSERLISQGADDGAALALIPRSPSDSRRTRTVHLEPGRFRVQSILAPADGTLYAGGFMGSGIVGIDPDTGDRWQSPGTVDVIDQVESMIGIEPDRLYLGTYSWADIISCDLSDRDSGSSYTRIARYSDEYDQSRPYGLASNSTSLFVGTVPDYGRSGGVLARIDRASNATSWVMHGEGDGFIAGHSIIGLVASEKFVYGTTSVRNGSGARDTEGPACVFKLDIATRRVLWRTSPVPDTGALYSPHLVAGWLVIADLEGLAIVDPRNGELVARHELGPVANSSQRPGWASADLAVVDGGRFIAHAAGGFVTVADFLTGELSEVQDGSSADVFGSRVTASPAGRLFVPARGTNIAEVGL</sequence>
<dbReference type="OrthoDB" id="57332at2"/>
<evidence type="ECO:0000256" key="1">
    <source>
        <dbReference type="SAM" id="MobiDB-lite"/>
    </source>
</evidence>
<proteinExistence type="predicted"/>
<dbReference type="InterPro" id="IPR011047">
    <property type="entry name" value="Quinoprotein_ADH-like_sf"/>
</dbReference>
<reference evidence="2 3" key="1">
    <citation type="journal article" date="2014" name="Int. J. Syst. Evol. Microbiol.">
        <title>Brachybacterium ginsengisoli sp. nov., isolated from soil of a ginseng field.</title>
        <authorList>
            <person name="Hoang V.A."/>
            <person name="Kim Y.J."/>
            <person name="Nguyen N.L."/>
            <person name="Yang D.C."/>
        </authorList>
    </citation>
    <scope>NUCLEOTIDE SEQUENCE [LARGE SCALE GENOMIC DNA]</scope>
    <source>
        <strain evidence="2 3">DCY80</strain>
    </source>
</reference>
<dbReference type="Proteomes" id="UP000217889">
    <property type="component" value="Chromosome"/>
</dbReference>
<dbReference type="SUPFAM" id="SSF50998">
    <property type="entry name" value="Quinoprotein alcohol dehydrogenase-like"/>
    <property type="match status" value="2"/>
</dbReference>
<feature type="region of interest" description="Disordered" evidence="1">
    <location>
        <begin position="38"/>
        <end position="68"/>
    </location>
</feature>
<dbReference type="EMBL" id="CP023564">
    <property type="protein sequence ID" value="ATG53766.1"/>
    <property type="molecule type" value="Genomic_DNA"/>
</dbReference>
<keyword evidence="3" id="KW-1185">Reference proteome</keyword>
<gene>
    <name evidence="2" type="ORF">CFK41_02470</name>
</gene>
<dbReference type="AlphaFoldDB" id="A0A291GUG7"/>
<dbReference type="KEGG" id="bgg:CFK41_02470"/>
<dbReference type="InterPro" id="IPR015943">
    <property type="entry name" value="WD40/YVTN_repeat-like_dom_sf"/>
</dbReference>
<evidence type="ECO:0000313" key="2">
    <source>
        <dbReference type="EMBL" id="ATG53766.1"/>
    </source>
</evidence>
<dbReference type="SUPFAM" id="SSF63829">
    <property type="entry name" value="Calcium-dependent phosphotriesterase"/>
    <property type="match status" value="1"/>
</dbReference>
<feature type="compositionally biased region" description="Low complexity" evidence="1">
    <location>
        <begin position="50"/>
        <end position="61"/>
    </location>
</feature>
<dbReference type="PROSITE" id="PS51318">
    <property type="entry name" value="TAT"/>
    <property type="match status" value="1"/>
</dbReference>
<dbReference type="InterPro" id="IPR006311">
    <property type="entry name" value="TAT_signal"/>
</dbReference>
<name>A0A291GUG7_9MICO</name>
<dbReference type="RefSeq" id="WP_096798245.1">
    <property type="nucleotide sequence ID" value="NZ_CP023564.1"/>
</dbReference>
<evidence type="ECO:0000313" key="3">
    <source>
        <dbReference type="Proteomes" id="UP000217889"/>
    </source>
</evidence>